<dbReference type="PANTHER" id="PTHR42930:SF3">
    <property type="entry name" value="PHOSPHATE-SPECIFIC TRANSPORT SYSTEM ACCESSORY PROTEIN PHOU"/>
    <property type="match status" value="1"/>
</dbReference>
<evidence type="ECO:0000313" key="6">
    <source>
        <dbReference type="Proteomes" id="UP001156682"/>
    </source>
</evidence>
<evidence type="ECO:0000256" key="1">
    <source>
        <dbReference type="ARBA" id="ARBA00008107"/>
    </source>
</evidence>
<dbReference type="Proteomes" id="UP001156682">
    <property type="component" value="Unassembled WGS sequence"/>
</dbReference>
<evidence type="ECO:0000313" key="5">
    <source>
        <dbReference type="EMBL" id="GLR64044.1"/>
    </source>
</evidence>
<accession>A0ABQ5ZV56</accession>
<reference evidence="6" key="1">
    <citation type="journal article" date="2019" name="Int. J. Syst. Evol. Microbiol.">
        <title>The Global Catalogue of Microorganisms (GCM) 10K type strain sequencing project: providing services to taxonomists for standard genome sequencing and annotation.</title>
        <authorList>
            <consortium name="The Broad Institute Genomics Platform"/>
            <consortium name="The Broad Institute Genome Sequencing Center for Infectious Disease"/>
            <person name="Wu L."/>
            <person name="Ma J."/>
        </authorList>
    </citation>
    <scope>NUCLEOTIDE SEQUENCE [LARGE SCALE GENOMIC DNA]</scope>
    <source>
        <strain evidence="6">NBRC 100033</strain>
    </source>
</reference>
<keyword evidence="6" id="KW-1185">Reference proteome</keyword>
<evidence type="ECO:0000256" key="3">
    <source>
        <dbReference type="PIRNR" id="PIRNR003107"/>
    </source>
</evidence>
<dbReference type="PANTHER" id="PTHR42930">
    <property type="entry name" value="PHOSPHATE-SPECIFIC TRANSPORT SYSTEM ACCESSORY PROTEIN PHOU"/>
    <property type="match status" value="1"/>
</dbReference>
<comment type="subcellular location">
    <subcellularLocation>
        <location evidence="3">Cytoplasm</location>
    </subcellularLocation>
</comment>
<keyword evidence="3" id="KW-0963">Cytoplasm</keyword>
<comment type="caution">
    <text evidence="5">The sequence shown here is derived from an EMBL/GenBank/DDBJ whole genome shotgun (WGS) entry which is preliminary data.</text>
</comment>
<gene>
    <name evidence="5" type="primary">phoU</name>
    <name evidence="5" type="ORF">GCM10007878_14820</name>
</gene>
<dbReference type="InterPro" id="IPR028366">
    <property type="entry name" value="PhoU"/>
</dbReference>
<name>A0ABQ5ZV56_9GAMM</name>
<dbReference type="Pfam" id="PF01895">
    <property type="entry name" value="PhoU"/>
    <property type="match status" value="2"/>
</dbReference>
<organism evidence="5 6">
    <name type="scientific">Marinospirillum insulare</name>
    <dbReference type="NCBI Taxonomy" id="217169"/>
    <lineage>
        <taxon>Bacteria</taxon>
        <taxon>Pseudomonadati</taxon>
        <taxon>Pseudomonadota</taxon>
        <taxon>Gammaproteobacteria</taxon>
        <taxon>Oceanospirillales</taxon>
        <taxon>Oceanospirillaceae</taxon>
        <taxon>Marinospirillum</taxon>
    </lineage>
</organism>
<evidence type="ECO:0000259" key="4">
    <source>
        <dbReference type="Pfam" id="PF01895"/>
    </source>
</evidence>
<dbReference type="NCBIfam" id="TIGR02135">
    <property type="entry name" value="phoU_full"/>
    <property type="match status" value="1"/>
</dbReference>
<evidence type="ECO:0000256" key="2">
    <source>
        <dbReference type="ARBA" id="ARBA00022592"/>
    </source>
</evidence>
<keyword evidence="3" id="KW-0813">Transport</keyword>
<dbReference type="InterPro" id="IPR026022">
    <property type="entry name" value="PhoU_dom"/>
</dbReference>
<dbReference type="SUPFAM" id="SSF109755">
    <property type="entry name" value="PhoU-like"/>
    <property type="match status" value="1"/>
</dbReference>
<keyword evidence="2 3" id="KW-0592">Phosphate transport</keyword>
<comment type="similarity">
    <text evidence="1 3">Belongs to the PhoU family.</text>
</comment>
<dbReference type="RefSeq" id="WP_027850767.1">
    <property type="nucleotide sequence ID" value="NZ_BSOR01000026.1"/>
</dbReference>
<protein>
    <recommendedName>
        <fullName evidence="3">Phosphate-specific transport system accessory protein PhoU</fullName>
    </recommendedName>
</protein>
<proteinExistence type="inferred from homology"/>
<comment type="function">
    <text evidence="3">Plays a role in the regulation of phosphate uptake.</text>
</comment>
<comment type="subunit">
    <text evidence="3">Homodimer.</text>
</comment>
<feature type="domain" description="PhoU" evidence="4">
    <location>
        <begin position="132"/>
        <end position="216"/>
    </location>
</feature>
<dbReference type="InterPro" id="IPR038078">
    <property type="entry name" value="PhoU-like_sf"/>
</dbReference>
<dbReference type="EMBL" id="BSOR01000026">
    <property type="protein sequence ID" value="GLR64044.1"/>
    <property type="molecule type" value="Genomic_DNA"/>
</dbReference>
<sequence>MKINQDSHSTHISQKFNQELEEIRSQLLEMGGLVEQQIHDAIQSLTEGDTQLAKAVCEKDQEVNQLQLDIDEQCTQILARRQPAASDLRLVLAVIRATADLERMGDESSKVAKATLKLAEEGHSPRGYIEARHLGTLVRKMVQDVLNAFARFDTTQALAVLHEDKNVDLEYQSATRSLVTFMMEDPRAISQVMNIMWVLRSLERIGDHASNLAEYVIYLVEGQDVRYTQTEKIEAALTRPKHSEK</sequence>
<dbReference type="Gene3D" id="1.20.58.220">
    <property type="entry name" value="Phosphate transport system protein phou homolog 2, domain 2"/>
    <property type="match status" value="2"/>
</dbReference>
<dbReference type="PIRSF" id="PIRSF003107">
    <property type="entry name" value="PhoU"/>
    <property type="match status" value="1"/>
</dbReference>
<feature type="domain" description="PhoU" evidence="4">
    <location>
        <begin position="27"/>
        <end position="114"/>
    </location>
</feature>